<dbReference type="OrthoDB" id="5429716at2759"/>
<sequence>MPTSLISDVSFVNLGTLTTTFTLPTNCLGNSEFQALAATDFPQRPLFATQCDPSKPFTIGDCLPGGEQRDNYAEDNAGRQNTAIFYHSPGNVCPQGWKTAGVVEKDGDGSLSAEGVFVATEFTWGPGDVQSRPPFQPIPNYLAVALDEEETAIICCPSDLTADPLDGFCKGTTPVESFVASTACMMGYQWINPSEVTATYTYNDVVVTETKVVLPSTASISISVIQRIELVATRTTASDDDGMERTVYATSEFVGYTDFPAVYLVNKGEEADEGDDNGGAEESSGGTGNDDGNAASGRTAALGQGGFMLVLFWGLYLLL</sequence>
<feature type="compositionally biased region" description="Acidic residues" evidence="1">
    <location>
        <begin position="270"/>
        <end position="279"/>
    </location>
</feature>
<dbReference type="AlphaFoldDB" id="A0A8K0TLJ0"/>
<dbReference type="Proteomes" id="UP000813385">
    <property type="component" value="Unassembled WGS sequence"/>
</dbReference>
<accession>A0A8K0TLJ0</accession>
<evidence type="ECO:0000313" key="2">
    <source>
        <dbReference type="EMBL" id="KAH7367390.1"/>
    </source>
</evidence>
<comment type="caution">
    <text evidence="2">The sequence shown here is derived from an EMBL/GenBank/DDBJ whole genome shotgun (WGS) entry which is preliminary data.</text>
</comment>
<keyword evidence="3" id="KW-1185">Reference proteome</keyword>
<organism evidence="2 3">
    <name type="scientific">Plectosphaerella cucumerina</name>
    <dbReference type="NCBI Taxonomy" id="40658"/>
    <lineage>
        <taxon>Eukaryota</taxon>
        <taxon>Fungi</taxon>
        <taxon>Dikarya</taxon>
        <taxon>Ascomycota</taxon>
        <taxon>Pezizomycotina</taxon>
        <taxon>Sordariomycetes</taxon>
        <taxon>Hypocreomycetidae</taxon>
        <taxon>Glomerellales</taxon>
        <taxon>Plectosphaerellaceae</taxon>
        <taxon>Plectosphaerella</taxon>
    </lineage>
</organism>
<protein>
    <submittedName>
        <fullName evidence="2">Uncharacterized protein</fullName>
    </submittedName>
</protein>
<dbReference type="EMBL" id="JAGPXD010000002">
    <property type="protein sequence ID" value="KAH7367390.1"/>
    <property type="molecule type" value="Genomic_DNA"/>
</dbReference>
<reference evidence="2" key="1">
    <citation type="journal article" date="2021" name="Nat. Commun.">
        <title>Genetic determinants of endophytism in the Arabidopsis root mycobiome.</title>
        <authorList>
            <person name="Mesny F."/>
            <person name="Miyauchi S."/>
            <person name="Thiergart T."/>
            <person name="Pickel B."/>
            <person name="Atanasova L."/>
            <person name="Karlsson M."/>
            <person name="Huettel B."/>
            <person name="Barry K.W."/>
            <person name="Haridas S."/>
            <person name="Chen C."/>
            <person name="Bauer D."/>
            <person name="Andreopoulos W."/>
            <person name="Pangilinan J."/>
            <person name="LaButti K."/>
            <person name="Riley R."/>
            <person name="Lipzen A."/>
            <person name="Clum A."/>
            <person name="Drula E."/>
            <person name="Henrissat B."/>
            <person name="Kohler A."/>
            <person name="Grigoriev I.V."/>
            <person name="Martin F.M."/>
            <person name="Hacquard S."/>
        </authorList>
    </citation>
    <scope>NUCLEOTIDE SEQUENCE</scope>
    <source>
        <strain evidence="2">MPI-CAGE-AT-0016</strain>
    </source>
</reference>
<proteinExistence type="predicted"/>
<feature type="region of interest" description="Disordered" evidence="1">
    <location>
        <begin position="269"/>
        <end position="292"/>
    </location>
</feature>
<gene>
    <name evidence="2" type="ORF">B0T11DRAFT_275217</name>
</gene>
<evidence type="ECO:0000256" key="1">
    <source>
        <dbReference type="SAM" id="MobiDB-lite"/>
    </source>
</evidence>
<evidence type="ECO:0000313" key="3">
    <source>
        <dbReference type="Proteomes" id="UP000813385"/>
    </source>
</evidence>
<name>A0A8K0TLJ0_9PEZI</name>